<evidence type="ECO:0000313" key="4">
    <source>
        <dbReference type="Proteomes" id="UP000280834"/>
    </source>
</evidence>
<dbReference type="STRING" id="42155.A0A0R3QDG4"/>
<proteinExistence type="predicted"/>
<protein>
    <recommendedName>
        <fullName evidence="2">NUCB1-like N-terminal domain-containing protein</fullName>
    </recommendedName>
</protein>
<keyword evidence="4" id="KW-1185">Reference proteome</keyword>
<accession>A0A0R3QDG4</accession>
<evidence type="ECO:0000313" key="3">
    <source>
        <dbReference type="EMBL" id="VDO15317.1"/>
    </source>
</evidence>
<dbReference type="Proteomes" id="UP000280834">
    <property type="component" value="Unassembled WGS sequence"/>
</dbReference>
<dbReference type="AlphaFoldDB" id="A0A0R3QDG4"/>
<reference evidence="5" key="1">
    <citation type="submission" date="2017-02" db="UniProtKB">
        <authorList>
            <consortium name="WormBaseParasite"/>
        </authorList>
    </citation>
    <scope>IDENTIFICATION</scope>
</reference>
<dbReference type="InterPro" id="IPR057576">
    <property type="entry name" value="NUCB1_N"/>
</dbReference>
<evidence type="ECO:0000259" key="2">
    <source>
        <dbReference type="Pfam" id="PF25434"/>
    </source>
</evidence>
<name>A0A0R3QDG4_9BILA</name>
<dbReference type="WBParaSite" id="BTMF_0000440001-mRNA-1">
    <property type="protein sequence ID" value="BTMF_0000440001-mRNA-1"/>
    <property type="gene ID" value="BTMF_0000440001"/>
</dbReference>
<sequence length="99" mass="11927">MLTDNLLMFSQLLLSFCVLISLYIDAAPPNRDTVDELQSVDKQRQWDQEQQRREEMQKEEIAKYVKYMKYLETVLSILQATPQWKEAMQNMTQEEMRVY</sequence>
<evidence type="ECO:0000313" key="5">
    <source>
        <dbReference type="WBParaSite" id="BTMF_0000440001-mRNA-1"/>
    </source>
</evidence>
<feature type="domain" description="NUCB1-like N-terminal" evidence="2">
    <location>
        <begin position="37"/>
        <end position="97"/>
    </location>
</feature>
<dbReference type="Pfam" id="PF25434">
    <property type="entry name" value="NUCB1_N"/>
    <property type="match status" value="1"/>
</dbReference>
<keyword evidence="1" id="KW-0732">Signal</keyword>
<organism evidence="5">
    <name type="scientific">Brugia timori</name>
    <dbReference type="NCBI Taxonomy" id="42155"/>
    <lineage>
        <taxon>Eukaryota</taxon>
        <taxon>Metazoa</taxon>
        <taxon>Ecdysozoa</taxon>
        <taxon>Nematoda</taxon>
        <taxon>Chromadorea</taxon>
        <taxon>Rhabditida</taxon>
        <taxon>Spirurina</taxon>
        <taxon>Spiruromorpha</taxon>
        <taxon>Filarioidea</taxon>
        <taxon>Onchocercidae</taxon>
        <taxon>Brugia</taxon>
    </lineage>
</organism>
<feature type="chain" id="PRO_5043130622" description="NUCB1-like N-terminal domain-containing protein" evidence="1">
    <location>
        <begin position="27"/>
        <end position="99"/>
    </location>
</feature>
<feature type="signal peptide" evidence="1">
    <location>
        <begin position="1"/>
        <end position="26"/>
    </location>
</feature>
<dbReference type="EMBL" id="UZAG01003425">
    <property type="protein sequence ID" value="VDO15317.1"/>
    <property type="molecule type" value="Genomic_DNA"/>
</dbReference>
<evidence type="ECO:0000256" key="1">
    <source>
        <dbReference type="SAM" id="SignalP"/>
    </source>
</evidence>
<gene>
    <name evidence="3" type="ORF">BTMF_LOCUS3692</name>
</gene>
<reference evidence="3 4" key="2">
    <citation type="submission" date="2018-11" db="EMBL/GenBank/DDBJ databases">
        <authorList>
            <consortium name="Pathogen Informatics"/>
        </authorList>
    </citation>
    <scope>NUCLEOTIDE SEQUENCE [LARGE SCALE GENOMIC DNA]</scope>
</reference>